<dbReference type="InterPro" id="IPR029044">
    <property type="entry name" value="Nucleotide-diphossugar_trans"/>
</dbReference>
<dbReference type="SUPFAM" id="SSF53756">
    <property type="entry name" value="UDP-Glycosyltransferase/glycogen phosphorylase"/>
    <property type="match status" value="1"/>
</dbReference>
<protein>
    <submittedName>
        <fullName evidence="1">SpsG-like glycosyltransferase putatively involved in cell wall biogenesis</fullName>
    </submittedName>
</protein>
<name>A0A6L2R4I6_9BACT</name>
<keyword evidence="1" id="KW-0808">Transferase</keyword>
<dbReference type="Gene3D" id="3.40.50.11190">
    <property type="match status" value="1"/>
</dbReference>
<dbReference type="Gene3D" id="3.40.50.2000">
    <property type="entry name" value="Glycogen Phosphorylase B"/>
    <property type="match status" value="1"/>
</dbReference>
<dbReference type="SUPFAM" id="SSF53448">
    <property type="entry name" value="Nucleotide-diphospho-sugar transferases"/>
    <property type="match status" value="1"/>
</dbReference>
<dbReference type="EMBL" id="BLLL01000002">
    <property type="protein sequence ID" value="GFH62508.1"/>
    <property type="molecule type" value="Genomic_DNA"/>
</dbReference>
<accession>A0A6L2R4I6</accession>
<gene>
    <name evidence="1" type="ORF">ZNDK_0279</name>
</gene>
<reference evidence="1 2" key="1">
    <citation type="journal article" date="2020" name="ISME J.">
        <title>Parallel Reductive Genome Evolution in Desulfovibrio Ectosymbionts Independently Acquired by Trichonympha Protists in the Termite Gut.</title>
        <authorList>
            <person name="Takeuchi M."/>
            <person name="Kuwahara H."/>
            <person name="Murakami T."/>
            <person name="Takahashi K."/>
            <person name="Kajitani R."/>
            <person name="Toyoda A."/>
            <person name="Itoh T."/>
            <person name="Ohkuma M."/>
            <person name="Hongoh Y."/>
        </authorList>
    </citation>
    <scope>NUCLEOTIDE SEQUENCE [LARGE SCALE GENOMIC DNA]</scope>
    <source>
        <strain evidence="1">ZnDsv-02</strain>
    </source>
</reference>
<proteinExistence type="predicted"/>
<organism evidence="1 2">
    <name type="scientific">Candidatus Desulfovibrio kirbyi</name>
    <dbReference type="NCBI Taxonomy" id="2696086"/>
    <lineage>
        <taxon>Bacteria</taxon>
        <taxon>Pseudomonadati</taxon>
        <taxon>Thermodesulfobacteriota</taxon>
        <taxon>Desulfovibrionia</taxon>
        <taxon>Desulfovibrionales</taxon>
        <taxon>Desulfovibrionaceae</taxon>
        <taxon>Desulfovibrio</taxon>
    </lineage>
</organism>
<sequence length="545" mass="61307">MKERCIIIPAVKKNAVIPDQLVKKLAGVTLMERAIQTARCVASEEDIVVVTDSEEISLICERAGVCFRYNNALHFTSLDIVAELRETLCELVPLYAHLLILRASCPLLTGPDVEDAWRKYRGAEADGLVTVKSVRQRIWNVRNGALGSLLGSENSGEERFLVESRALIILRSALLLNAVSGKIIPYFLNERSIEIQSYQDWWICEHLLMRRHIVFVVAGYPAIGMGHVYRALMLAHEITNHKITFVCTRQSELAVKSIAEKDYRSVRQGQDTLTDTVLRLRPDLVVNDILNTDMLYMTRLRAAGVCCVNFEDEGPGAGMADLVVNALYEGAQSTQRLCCGPEYFCLRDEFVSAEQNQLRDAVKVVLITFGGTDSRNFSRRVLDVVEPVCRGMGIAVRLVAGPGYAHKKAMEDHLRALKNDLVEFTWATNAMSRMMEGADLAVCSAGRTLYELAHMRVPAMVVAHHEREVSHSFARPRNGFAFLGIMDRIDDVKLRNVFLAMLRQSRRARFFERQARLDFRNNKAKVVGMMLDLLKEKEAVACRTA</sequence>
<comment type="caution">
    <text evidence="1">The sequence shown here is derived from an EMBL/GenBank/DDBJ whole genome shotgun (WGS) entry which is preliminary data.</text>
</comment>
<evidence type="ECO:0000313" key="1">
    <source>
        <dbReference type="EMBL" id="GFH62508.1"/>
    </source>
</evidence>
<dbReference type="Gene3D" id="3.90.550.10">
    <property type="entry name" value="Spore Coat Polysaccharide Biosynthesis Protein SpsA, Chain A"/>
    <property type="match status" value="1"/>
</dbReference>
<evidence type="ECO:0000313" key="2">
    <source>
        <dbReference type="Proteomes" id="UP000505077"/>
    </source>
</evidence>
<dbReference type="AlphaFoldDB" id="A0A6L2R4I6"/>
<dbReference type="GO" id="GO:0016740">
    <property type="term" value="F:transferase activity"/>
    <property type="evidence" value="ECO:0007669"/>
    <property type="project" value="UniProtKB-KW"/>
</dbReference>
<dbReference type="Proteomes" id="UP000505077">
    <property type="component" value="Unassembled WGS sequence"/>
</dbReference>